<feature type="transmembrane region" description="Helical" evidence="1">
    <location>
        <begin position="339"/>
        <end position="358"/>
    </location>
</feature>
<feature type="transmembrane region" description="Helical" evidence="1">
    <location>
        <begin position="378"/>
        <end position="398"/>
    </location>
</feature>
<dbReference type="AlphaFoldDB" id="A0A5B1CL50"/>
<evidence type="ECO:0008006" key="4">
    <source>
        <dbReference type="Google" id="ProtNLM"/>
    </source>
</evidence>
<feature type="transmembrane region" description="Helical" evidence="1">
    <location>
        <begin position="310"/>
        <end position="332"/>
    </location>
</feature>
<reference evidence="2 3" key="1">
    <citation type="submission" date="2019-08" db="EMBL/GenBank/DDBJ databases">
        <title>Deep-cultivation of Planctomycetes and their phenomic and genomic characterization uncovers novel biology.</title>
        <authorList>
            <person name="Wiegand S."/>
            <person name="Jogler M."/>
            <person name="Boedeker C."/>
            <person name="Pinto D."/>
            <person name="Vollmers J."/>
            <person name="Rivas-Marin E."/>
            <person name="Kohn T."/>
            <person name="Peeters S.H."/>
            <person name="Heuer A."/>
            <person name="Rast P."/>
            <person name="Oberbeckmann S."/>
            <person name="Bunk B."/>
            <person name="Jeske O."/>
            <person name="Meyerdierks A."/>
            <person name="Storesund J.E."/>
            <person name="Kallscheuer N."/>
            <person name="Luecker S."/>
            <person name="Lage O.M."/>
            <person name="Pohl T."/>
            <person name="Merkel B.J."/>
            <person name="Hornburger P."/>
            <person name="Mueller R.-W."/>
            <person name="Bruemmer F."/>
            <person name="Labrenz M."/>
            <person name="Spormann A.M."/>
            <person name="Op Den Camp H."/>
            <person name="Overmann J."/>
            <person name="Amann R."/>
            <person name="Jetten M.S.M."/>
            <person name="Mascher T."/>
            <person name="Medema M.H."/>
            <person name="Devos D.P."/>
            <person name="Kaster A.-K."/>
            <person name="Ovreas L."/>
            <person name="Rohde M."/>
            <person name="Galperin M.Y."/>
            <person name="Jogler C."/>
        </authorList>
    </citation>
    <scope>NUCLEOTIDE SEQUENCE [LARGE SCALE GENOMIC DNA]</scope>
    <source>
        <strain evidence="2 3">LF1</strain>
    </source>
</reference>
<feature type="transmembrane region" description="Helical" evidence="1">
    <location>
        <begin position="192"/>
        <end position="213"/>
    </location>
</feature>
<evidence type="ECO:0000256" key="1">
    <source>
        <dbReference type="SAM" id="Phobius"/>
    </source>
</evidence>
<keyword evidence="1" id="KW-0472">Membrane</keyword>
<accession>A0A5B1CL50</accession>
<dbReference type="OrthoDB" id="140980at2"/>
<dbReference type="Proteomes" id="UP000322699">
    <property type="component" value="Unassembled WGS sequence"/>
</dbReference>
<gene>
    <name evidence="2" type="ORF">LF1_38020</name>
</gene>
<feature type="transmembrane region" description="Helical" evidence="1">
    <location>
        <begin position="57"/>
        <end position="81"/>
    </location>
</feature>
<feature type="transmembrane region" description="Helical" evidence="1">
    <location>
        <begin position="25"/>
        <end position="45"/>
    </location>
</feature>
<evidence type="ECO:0000313" key="3">
    <source>
        <dbReference type="Proteomes" id="UP000322699"/>
    </source>
</evidence>
<name>A0A5B1CL50_9BACT</name>
<dbReference type="EMBL" id="VRLW01000001">
    <property type="protein sequence ID" value="KAA1261256.1"/>
    <property type="molecule type" value="Genomic_DNA"/>
</dbReference>
<keyword evidence="1" id="KW-1133">Transmembrane helix</keyword>
<comment type="caution">
    <text evidence="2">The sequence shown here is derived from an EMBL/GenBank/DDBJ whole genome shotgun (WGS) entry which is preliminary data.</text>
</comment>
<feature type="transmembrane region" description="Helical" evidence="1">
    <location>
        <begin position="93"/>
        <end position="116"/>
    </location>
</feature>
<feature type="transmembrane region" description="Helical" evidence="1">
    <location>
        <begin position="225"/>
        <end position="248"/>
    </location>
</feature>
<keyword evidence="3" id="KW-1185">Reference proteome</keyword>
<feature type="transmembrane region" description="Helical" evidence="1">
    <location>
        <begin position="151"/>
        <end position="172"/>
    </location>
</feature>
<dbReference type="PANTHER" id="PTHR43044">
    <property type="match status" value="1"/>
</dbReference>
<dbReference type="PANTHER" id="PTHR43044:SF1">
    <property type="entry name" value="QUINOL:CYTOCHROME C OXIDOREDUCTASE QUINONE-BINDING SUBUNIT 2"/>
    <property type="match status" value="1"/>
</dbReference>
<feature type="transmembrane region" description="Helical" evidence="1">
    <location>
        <begin position="269"/>
        <end position="290"/>
    </location>
</feature>
<proteinExistence type="predicted"/>
<sequence length="423" mass="47559">MSHHPAPVVKPADDPAFKLPASMSALSVPLCGGGLILMIAGWAIANFMVSEKVGMSAYLAAFIYCLTLTIGCLFFVLIQHLVRAGWSTVVRRIAELVMVMIVPLAILFIPIVMSLLTGSGTLYRWDDPEYSVANHLNANVWEAKAGWLNQYWFMFRSVIYFAIWIGLAVYFYRGSTEQDETGQRSVTDRLQYWSGPAVMLFSLTTTMAAFDWVMSLAPMWFSTMFGVYLFAGSILSAHCLICLSAFLLQKKGAMRDEVTVEHYHDLGKLMFGFTLFWIYIAFSQFLLIWYGNIPEETEWFYHRQEAGWEYVSIALVVFHWIVPFMGLMSMFVRRRPAIIAFWAGYLLIMHYVDVFWMIMPEAHAAVPYSAPAATTPIAVAASVMCVVGMVGLMLGLLFRVAGGSKVVAVRDPRLAESMAFENV</sequence>
<organism evidence="2 3">
    <name type="scientific">Rubripirellula obstinata</name>
    <dbReference type="NCBI Taxonomy" id="406547"/>
    <lineage>
        <taxon>Bacteria</taxon>
        <taxon>Pseudomonadati</taxon>
        <taxon>Planctomycetota</taxon>
        <taxon>Planctomycetia</taxon>
        <taxon>Pirellulales</taxon>
        <taxon>Pirellulaceae</taxon>
        <taxon>Rubripirellula</taxon>
    </lineage>
</organism>
<evidence type="ECO:0000313" key="2">
    <source>
        <dbReference type="EMBL" id="KAA1261256.1"/>
    </source>
</evidence>
<dbReference type="RefSeq" id="WP_068263417.1">
    <property type="nucleotide sequence ID" value="NZ_LWSK01000047.1"/>
</dbReference>
<protein>
    <recommendedName>
        <fullName evidence="4">Quinol:cytochrome C oxidoreductase</fullName>
    </recommendedName>
</protein>
<keyword evidence="1" id="KW-0812">Transmembrane</keyword>